<proteinExistence type="predicted"/>
<reference evidence="2" key="1">
    <citation type="submission" date="2022-11" db="EMBL/GenBank/DDBJ databases">
        <authorList>
            <person name="Morgan W.R."/>
            <person name="Tartar A."/>
        </authorList>
    </citation>
    <scope>NUCLEOTIDE SEQUENCE</scope>
    <source>
        <strain evidence="2">ARSEF 373</strain>
    </source>
</reference>
<evidence type="ECO:0000313" key="3">
    <source>
        <dbReference type="Proteomes" id="UP001146120"/>
    </source>
</evidence>
<dbReference type="Proteomes" id="UP001146120">
    <property type="component" value="Unassembled WGS sequence"/>
</dbReference>
<keyword evidence="1" id="KW-1133">Transmembrane helix</keyword>
<gene>
    <name evidence="2" type="ORF">N0F65_002305</name>
</gene>
<evidence type="ECO:0000256" key="1">
    <source>
        <dbReference type="SAM" id="Phobius"/>
    </source>
</evidence>
<accession>A0AAV2Z5S5</accession>
<sequence length="71" mass="7724">MRATSITTTLVTKIQFTTRVTTRGAAKSMKADATASSAPSRARLELIVLNFWVMSLKTITGCLIQYTLQTG</sequence>
<keyword evidence="3" id="KW-1185">Reference proteome</keyword>
<name>A0AAV2Z5S5_9STRA</name>
<keyword evidence="1" id="KW-0812">Transmembrane</keyword>
<comment type="caution">
    <text evidence="2">The sequence shown here is derived from an EMBL/GenBank/DDBJ whole genome shotgun (WGS) entry which is preliminary data.</text>
</comment>
<evidence type="ECO:0000313" key="2">
    <source>
        <dbReference type="EMBL" id="DBA01170.1"/>
    </source>
</evidence>
<keyword evidence="1" id="KW-0472">Membrane</keyword>
<feature type="transmembrane region" description="Helical" evidence="1">
    <location>
        <begin position="46"/>
        <end position="68"/>
    </location>
</feature>
<reference evidence="2" key="2">
    <citation type="journal article" date="2023" name="Microbiol Resour">
        <title>Decontamination and Annotation of the Draft Genome Sequence of the Oomycete Lagenidium giganteum ARSEF 373.</title>
        <authorList>
            <person name="Morgan W.R."/>
            <person name="Tartar A."/>
        </authorList>
    </citation>
    <scope>NUCLEOTIDE SEQUENCE</scope>
    <source>
        <strain evidence="2">ARSEF 373</strain>
    </source>
</reference>
<dbReference type="AlphaFoldDB" id="A0AAV2Z5S5"/>
<protein>
    <submittedName>
        <fullName evidence="2">Uncharacterized protein</fullName>
    </submittedName>
</protein>
<organism evidence="2 3">
    <name type="scientific">Lagenidium giganteum</name>
    <dbReference type="NCBI Taxonomy" id="4803"/>
    <lineage>
        <taxon>Eukaryota</taxon>
        <taxon>Sar</taxon>
        <taxon>Stramenopiles</taxon>
        <taxon>Oomycota</taxon>
        <taxon>Peronosporomycetes</taxon>
        <taxon>Pythiales</taxon>
        <taxon>Pythiaceae</taxon>
    </lineage>
</organism>
<dbReference type="EMBL" id="DAKRPA010000052">
    <property type="protein sequence ID" value="DBA01170.1"/>
    <property type="molecule type" value="Genomic_DNA"/>
</dbReference>